<evidence type="ECO:0000256" key="4">
    <source>
        <dbReference type="ARBA" id="ARBA00023295"/>
    </source>
</evidence>
<dbReference type="InterPro" id="IPR023296">
    <property type="entry name" value="Glyco_hydro_beta-prop_sf"/>
</dbReference>
<protein>
    <submittedName>
        <fullName evidence="10">Xylosidase/arabinosidase</fullName>
    </submittedName>
</protein>
<feature type="site" description="Important for catalytic activity, responsible for pKa modulation of the active site Glu and correct orientation of both the proton donor and substrate" evidence="6">
    <location>
        <position position="411"/>
    </location>
</feature>
<accession>A0A0N0NRD6</accession>
<dbReference type="AlphaFoldDB" id="A0A0N0NRD6"/>
<feature type="region of interest" description="Disordered" evidence="8">
    <location>
        <begin position="214"/>
        <end position="266"/>
    </location>
</feature>
<feature type="transmembrane region" description="Helical" evidence="9">
    <location>
        <begin position="37"/>
        <end position="61"/>
    </location>
</feature>
<evidence type="ECO:0000256" key="5">
    <source>
        <dbReference type="ARBA" id="ARBA00035112"/>
    </source>
</evidence>
<keyword evidence="3" id="KW-0119">Carbohydrate metabolism</keyword>
<dbReference type="STRING" id="1664694.A0A0N0NRD6"/>
<dbReference type="GO" id="GO:0004553">
    <property type="term" value="F:hydrolase activity, hydrolyzing O-glycosyl compounds"/>
    <property type="evidence" value="ECO:0007669"/>
    <property type="project" value="InterPro"/>
</dbReference>
<proteinExistence type="inferred from homology"/>
<organism evidence="10 11">
    <name type="scientific">Cyphellophora attinorum</name>
    <dbReference type="NCBI Taxonomy" id="1664694"/>
    <lineage>
        <taxon>Eukaryota</taxon>
        <taxon>Fungi</taxon>
        <taxon>Dikarya</taxon>
        <taxon>Ascomycota</taxon>
        <taxon>Pezizomycotina</taxon>
        <taxon>Eurotiomycetes</taxon>
        <taxon>Chaetothyriomycetidae</taxon>
        <taxon>Chaetothyriales</taxon>
        <taxon>Cyphellophoraceae</taxon>
        <taxon>Cyphellophora</taxon>
    </lineage>
</organism>
<dbReference type="InterPro" id="IPR052176">
    <property type="entry name" value="Glycosyl_Hydrlase_43_Enz"/>
</dbReference>
<dbReference type="GeneID" id="28740582"/>
<dbReference type="OrthoDB" id="5211809at2759"/>
<dbReference type="SUPFAM" id="SSF75005">
    <property type="entry name" value="Arabinanase/levansucrase/invertase"/>
    <property type="match status" value="1"/>
</dbReference>
<dbReference type="Pfam" id="PF04616">
    <property type="entry name" value="Glyco_hydro_43"/>
    <property type="match status" value="1"/>
</dbReference>
<keyword evidence="9" id="KW-0472">Membrane</keyword>
<evidence type="ECO:0000256" key="9">
    <source>
        <dbReference type="SAM" id="Phobius"/>
    </source>
</evidence>
<dbReference type="Pfam" id="PF11807">
    <property type="entry name" value="UstYa"/>
    <property type="match status" value="1"/>
</dbReference>
<dbReference type="PANTHER" id="PTHR43772:SF2">
    <property type="entry name" value="PUTATIVE (AFU_ORTHOLOGUE AFUA_2G04480)-RELATED"/>
    <property type="match status" value="1"/>
</dbReference>
<sequence length="599" mass="67771">MFAEHEYKYDQLRDVTEAGGTSPRDAPASSFRRLRSAFFASSTPWIISTVVFALLSAFLAVEHGYRHADVGTFETGFSTDIGISDRPPIRVVQRRFVGTPRFYANGTGYQTAYSRFAGKPRPEIDQAWQDLIGQRYWIIQEQEAQQMFGQTYKEFELPGGKYAAGIDVLHQLHCLNTLRKYADADYYAKELEEEHGYTRLHLDAVCDHGEYISSTNLKGESRPRPELSPGRYSRSWTPTKGTLPSTIIPQVTPHQKPPRMTVKLGPPSKELVTNIYTADPSAHVFPRDPNTIWIYPSHDRETDIQFNDNGDQYDMTDYHILSVQFDPEKDDISTVTATEHGVSLTAEQVPWVSKQMWAPDAAYHAATGKYHLYFPARDKEGRFKLGVAVGEKPEGPFTPQKEPMKGSYSIDPASFVDDDGTGYVYFGGIWGGELQCYKAVQPKEDGTDFDASMLGPKEPAGAGKKALGARVGRLREDFLEFDGDGIMDVKILAPETGEEIDADDHERRFFEASWLHKREDGKYVFSYSTGDTHFICYAVGDGPLGPFTYEGQLLQPVVGWTNHHSVVKYKGRWYVFYHDCERSNDVSHLRSVKFREVTW</sequence>
<keyword evidence="11" id="KW-1185">Reference proteome</keyword>
<reference evidence="10 11" key="1">
    <citation type="submission" date="2015-06" db="EMBL/GenBank/DDBJ databases">
        <title>Draft genome of the ant-associated black yeast Phialophora attae CBS 131958.</title>
        <authorList>
            <person name="Moreno L.F."/>
            <person name="Stielow B.J."/>
            <person name="de Hoog S."/>
            <person name="Vicente V.A."/>
            <person name="Weiss V.A."/>
            <person name="de Vries M."/>
            <person name="Cruz L.M."/>
            <person name="Souza E.M."/>
        </authorList>
    </citation>
    <scope>NUCLEOTIDE SEQUENCE [LARGE SCALE GENOMIC DNA]</scope>
    <source>
        <strain evidence="10 11">CBS 131958</strain>
    </source>
</reference>
<dbReference type="PANTHER" id="PTHR43772">
    <property type="entry name" value="ENDO-1,4-BETA-XYLANASE"/>
    <property type="match status" value="1"/>
</dbReference>
<comment type="caution">
    <text evidence="10">The sequence shown here is derived from an EMBL/GenBank/DDBJ whole genome shotgun (WGS) entry which is preliminary data.</text>
</comment>
<dbReference type="Gene3D" id="2.115.10.20">
    <property type="entry name" value="Glycosyl hydrolase domain, family 43"/>
    <property type="match status" value="1"/>
</dbReference>
<comment type="similarity">
    <text evidence="5">Belongs to the ustYa family.</text>
</comment>
<name>A0A0N0NRD6_9EURO</name>
<dbReference type="Proteomes" id="UP000038010">
    <property type="component" value="Unassembled WGS sequence"/>
</dbReference>
<dbReference type="EMBL" id="LFJN01000003">
    <property type="protein sequence ID" value="KPI44709.1"/>
    <property type="molecule type" value="Genomic_DNA"/>
</dbReference>
<dbReference type="GO" id="GO:0005975">
    <property type="term" value="P:carbohydrate metabolic process"/>
    <property type="evidence" value="ECO:0007669"/>
    <property type="project" value="InterPro"/>
</dbReference>
<dbReference type="GO" id="GO:0043386">
    <property type="term" value="P:mycotoxin biosynthetic process"/>
    <property type="evidence" value="ECO:0007669"/>
    <property type="project" value="InterPro"/>
</dbReference>
<keyword evidence="9" id="KW-0812">Transmembrane</keyword>
<keyword evidence="9" id="KW-1133">Transmembrane helix</keyword>
<evidence type="ECO:0000256" key="7">
    <source>
        <dbReference type="RuleBase" id="RU361187"/>
    </source>
</evidence>
<dbReference type="CDD" id="cd18619">
    <property type="entry name" value="GH43_CoXyl43_like"/>
    <property type="match status" value="1"/>
</dbReference>
<evidence type="ECO:0000313" key="10">
    <source>
        <dbReference type="EMBL" id="KPI44709.1"/>
    </source>
</evidence>
<dbReference type="InterPro" id="IPR021765">
    <property type="entry name" value="UstYa-like"/>
</dbReference>
<dbReference type="VEuPathDB" id="FungiDB:AB675_8269"/>
<evidence type="ECO:0000256" key="6">
    <source>
        <dbReference type="PIRSR" id="PIRSR606710-2"/>
    </source>
</evidence>
<evidence type="ECO:0000256" key="8">
    <source>
        <dbReference type="SAM" id="MobiDB-lite"/>
    </source>
</evidence>
<evidence type="ECO:0000256" key="1">
    <source>
        <dbReference type="ARBA" id="ARBA00009865"/>
    </source>
</evidence>
<feature type="compositionally biased region" description="Polar residues" evidence="8">
    <location>
        <begin position="234"/>
        <end position="253"/>
    </location>
</feature>
<dbReference type="RefSeq" id="XP_018004672.1">
    <property type="nucleotide sequence ID" value="XM_018148702.1"/>
</dbReference>
<keyword evidence="4 7" id="KW-0326">Glycosidase</keyword>
<comment type="similarity">
    <text evidence="1 7">Belongs to the glycosyl hydrolase 43 family.</text>
</comment>
<evidence type="ECO:0000256" key="2">
    <source>
        <dbReference type="ARBA" id="ARBA00022801"/>
    </source>
</evidence>
<evidence type="ECO:0000313" key="11">
    <source>
        <dbReference type="Proteomes" id="UP000038010"/>
    </source>
</evidence>
<gene>
    <name evidence="10" type="ORF">AB675_8269</name>
</gene>
<keyword evidence="2 7" id="KW-0378">Hydrolase</keyword>
<dbReference type="InterPro" id="IPR006710">
    <property type="entry name" value="Glyco_hydro_43"/>
</dbReference>
<evidence type="ECO:0000256" key="3">
    <source>
        <dbReference type="ARBA" id="ARBA00023277"/>
    </source>
</evidence>